<organism evidence="5 6">
    <name type="scientific">Lineolata rhizophorae</name>
    <dbReference type="NCBI Taxonomy" id="578093"/>
    <lineage>
        <taxon>Eukaryota</taxon>
        <taxon>Fungi</taxon>
        <taxon>Dikarya</taxon>
        <taxon>Ascomycota</taxon>
        <taxon>Pezizomycotina</taxon>
        <taxon>Dothideomycetes</taxon>
        <taxon>Dothideomycetes incertae sedis</taxon>
        <taxon>Lineolatales</taxon>
        <taxon>Lineolataceae</taxon>
        <taxon>Lineolata</taxon>
    </lineage>
</organism>
<evidence type="ECO:0000313" key="5">
    <source>
        <dbReference type="EMBL" id="KAF2456897.1"/>
    </source>
</evidence>
<keyword evidence="6" id="KW-1185">Reference proteome</keyword>
<dbReference type="OrthoDB" id="2019491at2759"/>
<feature type="domain" description="Prokaryotic-type class I peptide chain release factors" evidence="4">
    <location>
        <begin position="285"/>
        <end position="301"/>
    </location>
</feature>
<dbReference type="InterPro" id="IPR000352">
    <property type="entry name" value="Pep_chain_release_fac_I"/>
</dbReference>
<dbReference type="GO" id="GO:0003747">
    <property type="term" value="F:translation release factor activity"/>
    <property type="evidence" value="ECO:0007669"/>
    <property type="project" value="InterPro"/>
</dbReference>
<evidence type="ECO:0000256" key="2">
    <source>
        <dbReference type="ARBA" id="ARBA00022481"/>
    </source>
</evidence>
<dbReference type="GO" id="GO:0032543">
    <property type="term" value="P:mitochondrial translation"/>
    <property type="evidence" value="ECO:0007669"/>
    <property type="project" value="UniProtKB-ARBA"/>
</dbReference>
<proteinExistence type="inferred from homology"/>
<reference evidence="5" key="1">
    <citation type="journal article" date="2020" name="Stud. Mycol.">
        <title>101 Dothideomycetes genomes: a test case for predicting lifestyles and emergence of pathogens.</title>
        <authorList>
            <person name="Haridas S."/>
            <person name="Albert R."/>
            <person name="Binder M."/>
            <person name="Bloem J."/>
            <person name="Labutti K."/>
            <person name="Salamov A."/>
            <person name="Andreopoulos B."/>
            <person name="Baker S."/>
            <person name="Barry K."/>
            <person name="Bills G."/>
            <person name="Bluhm B."/>
            <person name="Cannon C."/>
            <person name="Castanera R."/>
            <person name="Culley D."/>
            <person name="Daum C."/>
            <person name="Ezra D."/>
            <person name="Gonzalez J."/>
            <person name="Henrissat B."/>
            <person name="Kuo A."/>
            <person name="Liang C."/>
            <person name="Lipzen A."/>
            <person name="Lutzoni F."/>
            <person name="Magnuson J."/>
            <person name="Mondo S."/>
            <person name="Nolan M."/>
            <person name="Ohm R."/>
            <person name="Pangilinan J."/>
            <person name="Park H.-J."/>
            <person name="Ramirez L."/>
            <person name="Alfaro M."/>
            <person name="Sun H."/>
            <person name="Tritt A."/>
            <person name="Yoshinaga Y."/>
            <person name="Zwiers L.-H."/>
            <person name="Turgeon B."/>
            <person name="Goodwin S."/>
            <person name="Spatafora J."/>
            <person name="Crous P."/>
            <person name="Grigoriev I."/>
        </authorList>
    </citation>
    <scope>NUCLEOTIDE SEQUENCE</scope>
    <source>
        <strain evidence="5">ATCC 16933</strain>
    </source>
</reference>
<dbReference type="Pfam" id="PF03462">
    <property type="entry name" value="PCRF"/>
    <property type="match status" value="1"/>
</dbReference>
<dbReference type="InterPro" id="IPR050057">
    <property type="entry name" value="Prokaryotic/Mito_RF"/>
</dbReference>
<evidence type="ECO:0000256" key="3">
    <source>
        <dbReference type="ARBA" id="ARBA00022917"/>
    </source>
</evidence>
<sequence>MFGAPWVCRRCLFCATGLMRRRNLRFQSTAASDEIVSPALLGRARSVSAEHSRLTQELAESFNTKTARRIGEISSVANAFADWEKATDSLTELHSLLADPTTDAELRSLASSDVDSAQTALRAAGSALTTALVPAHPFASLPCLIEVRPAAGGSEAALFAGELVRMYMALSNRLGWPAALLSVTHADVSTTGGGGSDDAAGALAEAVLEIKRAGAYDALRGEAGVHRVQRVPATEKNGRVHTSTATVMVLPSFPEHGTGNDEVNFEDPNSDYYVDPREVRVDIMRARGAGGQHVNTTDSAVRLTHEPTGIVVSMQDARSQHRNREKAWHILRGRLAAARREAREEEALRLRRSVVGVAKTGRNDKVRTYNYGQRRVTDHRSGFTVHDLDGVIEGGEALQRVMESVKAWLMDQEIKAMVSEEEAKK</sequence>
<dbReference type="PANTHER" id="PTHR43804">
    <property type="entry name" value="LD18447P"/>
    <property type="match status" value="1"/>
</dbReference>
<dbReference type="Proteomes" id="UP000799766">
    <property type="component" value="Unassembled WGS sequence"/>
</dbReference>
<evidence type="ECO:0000313" key="6">
    <source>
        <dbReference type="Proteomes" id="UP000799766"/>
    </source>
</evidence>
<dbReference type="SUPFAM" id="SSF75620">
    <property type="entry name" value="Release factor"/>
    <property type="match status" value="1"/>
</dbReference>
<gene>
    <name evidence="5" type="ORF">BDY21DRAFT_287343</name>
</gene>
<dbReference type="FunFam" id="3.30.160.20:FF:000070">
    <property type="entry name" value="Related to MRF1-peptide chain release factor, mitochondrial"/>
    <property type="match status" value="1"/>
</dbReference>
<accession>A0A6A6NZE8</accession>
<dbReference type="InterPro" id="IPR045853">
    <property type="entry name" value="Pep_chain_release_fac_I_sf"/>
</dbReference>
<protein>
    <recommendedName>
        <fullName evidence="4">Prokaryotic-type class I peptide chain release factors domain-containing protein</fullName>
    </recommendedName>
</protein>
<keyword evidence="2" id="KW-0488">Methylation</keyword>
<dbReference type="Pfam" id="PF00472">
    <property type="entry name" value="RF-1"/>
    <property type="match status" value="1"/>
</dbReference>
<evidence type="ECO:0000259" key="4">
    <source>
        <dbReference type="PROSITE" id="PS00745"/>
    </source>
</evidence>
<comment type="similarity">
    <text evidence="1">Belongs to the prokaryotic/mitochondrial release factor family.</text>
</comment>
<dbReference type="PROSITE" id="PS00745">
    <property type="entry name" value="RF_PROK_I"/>
    <property type="match status" value="1"/>
</dbReference>
<dbReference type="SMART" id="SM00937">
    <property type="entry name" value="PCRF"/>
    <property type="match status" value="1"/>
</dbReference>
<dbReference type="PANTHER" id="PTHR43804:SF7">
    <property type="entry name" value="LD18447P"/>
    <property type="match status" value="1"/>
</dbReference>
<dbReference type="EMBL" id="MU001682">
    <property type="protein sequence ID" value="KAF2456897.1"/>
    <property type="molecule type" value="Genomic_DNA"/>
</dbReference>
<dbReference type="GO" id="GO:0005739">
    <property type="term" value="C:mitochondrion"/>
    <property type="evidence" value="ECO:0007669"/>
    <property type="project" value="UniProtKB-ARBA"/>
</dbReference>
<evidence type="ECO:0000256" key="1">
    <source>
        <dbReference type="ARBA" id="ARBA00010835"/>
    </source>
</evidence>
<dbReference type="Gene3D" id="3.30.160.20">
    <property type="match status" value="1"/>
</dbReference>
<dbReference type="Gene3D" id="3.30.70.1660">
    <property type="match status" value="1"/>
</dbReference>
<keyword evidence="3" id="KW-0648">Protein biosynthesis</keyword>
<name>A0A6A6NZE8_9PEZI</name>
<dbReference type="Gene3D" id="6.10.140.1950">
    <property type="match status" value="1"/>
</dbReference>
<dbReference type="InterPro" id="IPR005139">
    <property type="entry name" value="PCRF"/>
</dbReference>
<dbReference type="AlphaFoldDB" id="A0A6A6NZE8"/>